<feature type="compositionally biased region" description="Low complexity" evidence="3">
    <location>
        <begin position="162"/>
        <end position="171"/>
    </location>
</feature>
<sequence>MTASLATNKDQHCLLGVPPELDQCGFVSASESAAYCMSAAGVNDQCCTFPPGVQFATLNAADGNYYLPGATTVSSKTVLSIGVIAGIAVGGVAVVALLVGAFFFIWRRRRAQAQPEFKYEPKPLYDSPSSNNYNKNSNNNNNNNNNYNYRANDQPIYPPPQQQLQQLQPLPGSRPYPGTGSLPRPQQQPIYQNNSNPNPATAAANAFAQQQTSAMSAKEAANGGDIMRIIHPYDAQLEDELQLVEGDDLIVLKKFDDGWAQGLNPLTGKQGAFPLVCVISLAELNSQKAASQKKNASGGRISKRMSSIVDFTPAKASSPLPKKDINKVQKKGSALRVLFAYTAAQEDELDLIVGNDVLLVKSFDGGCQT</sequence>
<evidence type="ECO:0000256" key="3">
    <source>
        <dbReference type="SAM" id="MobiDB-lite"/>
    </source>
</evidence>
<feature type="region of interest" description="Disordered" evidence="3">
    <location>
        <begin position="120"/>
        <end position="201"/>
    </location>
</feature>
<dbReference type="PANTHER" id="PTHR14167:SF116">
    <property type="entry name" value="CAP, ISOFORM AC"/>
    <property type="match status" value="1"/>
</dbReference>
<accession>A0AAD5XGJ1</accession>
<keyword evidence="1 2" id="KW-0728">SH3 domain</keyword>
<evidence type="ECO:0000256" key="1">
    <source>
        <dbReference type="ARBA" id="ARBA00022443"/>
    </source>
</evidence>
<keyword evidence="4" id="KW-0472">Membrane</keyword>
<evidence type="ECO:0000313" key="6">
    <source>
        <dbReference type="EMBL" id="KAJ3137670.1"/>
    </source>
</evidence>
<evidence type="ECO:0000256" key="4">
    <source>
        <dbReference type="SAM" id="Phobius"/>
    </source>
</evidence>
<comment type="caution">
    <text evidence="6">The sequence shown here is derived from an EMBL/GenBank/DDBJ whole genome shotgun (WGS) entry which is preliminary data.</text>
</comment>
<dbReference type="Proteomes" id="UP001211907">
    <property type="component" value="Unassembled WGS sequence"/>
</dbReference>
<dbReference type="EMBL" id="JADGJH010000109">
    <property type="protein sequence ID" value="KAJ3137670.1"/>
    <property type="molecule type" value="Genomic_DNA"/>
</dbReference>
<dbReference type="Gene3D" id="2.30.30.40">
    <property type="entry name" value="SH3 Domains"/>
    <property type="match status" value="1"/>
</dbReference>
<dbReference type="InterPro" id="IPR036028">
    <property type="entry name" value="SH3-like_dom_sf"/>
</dbReference>
<name>A0AAD5XGJ1_9FUNG</name>
<feature type="domain" description="SH3" evidence="5">
    <location>
        <begin position="222"/>
        <end position="283"/>
    </location>
</feature>
<proteinExistence type="predicted"/>
<dbReference type="InterPro" id="IPR001452">
    <property type="entry name" value="SH3_domain"/>
</dbReference>
<dbReference type="PROSITE" id="PS50002">
    <property type="entry name" value="SH3"/>
    <property type="match status" value="1"/>
</dbReference>
<evidence type="ECO:0000256" key="2">
    <source>
        <dbReference type="PROSITE-ProRule" id="PRU00192"/>
    </source>
</evidence>
<dbReference type="SUPFAM" id="SSF50044">
    <property type="entry name" value="SH3-domain"/>
    <property type="match status" value="1"/>
</dbReference>
<dbReference type="SMART" id="SM00326">
    <property type="entry name" value="SH3"/>
    <property type="match status" value="1"/>
</dbReference>
<feature type="transmembrane region" description="Helical" evidence="4">
    <location>
        <begin position="78"/>
        <end position="106"/>
    </location>
</feature>
<dbReference type="InterPro" id="IPR050384">
    <property type="entry name" value="Endophilin_SH3RF"/>
</dbReference>
<keyword evidence="7" id="KW-1185">Reference proteome</keyword>
<evidence type="ECO:0000259" key="5">
    <source>
        <dbReference type="PROSITE" id="PS50002"/>
    </source>
</evidence>
<keyword evidence="4" id="KW-1133">Transmembrane helix</keyword>
<feature type="compositionally biased region" description="Low complexity" evidence="3">
    <location>
        <begin position="129"/>
        <end position="149"/>
    </location>
</feature>
<dbReference type="GO" id="GO:0005737">
    <property type="term" value="C:cytoplasm"/>
    <property type="evidence" value="ECO:0007669"/>
    <property type="project" value="TreeGrafter"/>
</dbReference>
<dbReference type="CDD" id="cd12087">
    <property type="entry name" value="TM_EGFR-like"/>
    <property type="match status" value="1"/>
</dbReference>
<evidence type="ECO:0000313" key="7">
    <source>
        <dbReference type="Proteomes" id="UP001211907"/>
    </source>
</evidence>
<feature type="compositionally biased region" description="Low complexity" evidence="3">
    <location>
        <begin position="192"/>
        <end position="201"/>
    </location>
</feature>
<protein>
    <submittedName>
        <fullName evidence="6">Abnormal cell lineage protein 44</fullName>
    </submittedName>
</protein>
<gene>
    <name evidence="6" type="primary">LIN-44</name>
    <name evidence="6" type="ORF">HK100_000443</name>
</gene>
<keyword evidence="4" id="KW-0812">Transmembrane</keyword>
<dbReference type="AlphaFoldDB" id="A0AAD5XGJ1"/>
<organism evidence="6 7">
    <name type="scientific">Physocladia obscura</name>
    <dbReference type="NCBI Taxonomy" id="109957"/>
    <lineage>
        <taxon>Eukaryota</taxon>
        <taxon>Fungi</taxon>
        <taxon>Fungi incertae sedis</taxon>
        <taxon>Chytridiomycota</taxon>
        <taxon>Chytridiomycota incertae sedis</taxon>
        <taxon>Chytridiomycetes</taxon>
        <taxon>Chytridiales</taxon>
        <taxon>Chytriomycetaceae</taxon>
        <taxon>Physocladia</taxon>
    </lineage>
</organism>
<dbReference type="PANTHER" id="PTHR14167">
    <property type="entry name" value="SH3 DOMAIN-CONTAINING"/>
    <property type="match status" value="1"/>
</dbReference>
<reference evidence="6" key="1">
    <citation type="submission" date="2020-05" db="EMBL/GenBank/DDBJ databases">
        <title>Phylogenomic resolution of chytrid fungi.</title>
        <authorList>
            <person name="Stajich J.E."/>
            <person name="Amses K."/>
            <person name="Simmons R."/>
            <person name="Seto K."/>
            <person name="Myers J."/>
            <person name="Bonds A."/>
            <person name="Quandt C.A."/>
            <person name="Barry K."/>
            <person name="Liu P."/>
            <person name="Grigoriev I."/>
            <person name="Longcore J.E."/>
            <person name="James T.Y."/>
        </authorList>
    </citation>
    <scope>NUCLEOTIDE SEQUENCE</scope>
    <source>
        <strain evidence="6">JEL0513</strain>
    </source>
</reference>
<dbReference type="Pfam" id="PF00018">
    <property type="entry name" value="SH3_1"/>
    <property type="match status" value="1"/>
</dbReference>